<comment type="caution">
    <text evidence="1">The sequence shown here is derived from an EMBL/GenBank/DDBJ whole genome shotgun (WGS) entry which is preliminary data.</text>
</comment>
<evidence type="ECO:0000313" key="1">
    <source>
        <dbReference type="EMBL" id="EAY31774.1"/>
    </source>
</evidence>
<dbReference type="EMBL" id="AAWS01000002">
    <property type="protein sequence ID" value="EAY31774.1"/>
    <property type="molecule type" value="Genomic_DNA"/>
</dbReference>
<dbReference type="AlphaFoldDB" id="A1ZDN5"/>
<evidence type="ECO:0000313" key="2">
    <source>
        <dbReference type="Proteomes" id="UP000004095"/>
    </source>
</evidence>
<reference evidence="1 2" key="1">
    <citation type="submission" date="2007-01" db="EMBL/GenBank/DDBJ databases">
        <authorList>
            <person name="Haygood M."/>
            <person name="Podell S."/>
            <person name="Anderson C."/>
            <person name="Hopkinson B."/>
            <person name="Roe K."/>
            <person name="Barbeau K."/>
            <person name="Gaasterland T."/>
            <person name="Ferriera S."/>
            <person name="Johnson J."/>
            <person name="Kravitz S."/>
            <person name="Beeson K."/>
            <person name="Sutton G."/>
            <person name="Rogers Y.-H."/>
            <person name="Friedman R."/>
            <person name="Frazier M."/>
            <person name="Venter J.C."/>
        </authorList>
    </citation>
    <scope>NUCLEOTIDE SEQUENCE [LARGE SCALE GENOMIC DNA]</scope>
    <source>
        <strain evidence="1 2">ATCC 23134</strain>
    </source>
</reference>
<protein>
    <submittedName>
        <fullName evidence="1">Uncharacterized protein</fullName>
    </submittedName>
</protein>
<gene>
    <name evidence="1" type="ORF">M23134_05280</name>
</gene>
<name>A1ZDN5_MICM2</name>
<organism evidence="1 2">
    <name type="scientific">Microscilla marina ATCC 23134</name>
    <dbReference type="NCBI Taxonomy" id="313606"/>
    <lineage>
        <taxon>Bacteria</taxon>
        <taxon>Pseudomonadati</taxon>
        <taxon>Bacteroidota</taxon>
        <taxon>Cytophagia</taxon>
        <taxon>Cytophagales</taxon>
        <taxon>Microscillaceae</taxon>
        <taxon>Microscilla</taxon>
    </lineage>
</organism>
<keyword evidence="2" id="KW-1185">Reference proteome</keyword>
<dbReference type="RefSeq" id="WP_002693661.1">
    <property type="nucleotide sequence ID" value="NZ_AAWS01000002.1"/>
</dbReference>
<proteinExistence type="predicted"/>
<accession>A1ZDN5</accession>
<sequence length="82" mass="9422">MKVKNITRYALTENILPDIIIQRTLGQLPPELKQLYLDKKNEGLKVGVGLDMQIGFYLILYTSTFQVELLWWENQVGKVAVA</sequence>
<dbReference type="Proteomes" id="UP000004095">
    <property type="component" value="Unassembled WGS sequence"/>
</dbReference>